<protein>
    <submittedName>
        <fullName evidence="2">Nicotinamide-nucleotide adenylyltransferase</fullName>
    </submittedName>
</protein>
<name>Q54IH4_DICDI</name>
<dbReference type="STRING" id="44689.Q54IH4"/>
<reference evidence="2 3" key="1">
    <citation type="journal article" date="2005" name="Nature">
        <title>The genome of the social amoeba Dictyostelium discoideum.</title>
        <authorList>
            <consortium name="The Dictyostelium discoideum Sequencing Consortium"/>
            <person name="Eichinger L."/>
            <person name="Pachebat J.A."/>
            <person name="Glockner G."/>
            <person name="Rajandream M.A."/>
            <person name="Sucgang R."/>
            <person name="Berriman M."/>
            <person name="Song J."/>
            <person name="Olsen R."/>
            <person name="Szafranski K."/>
            <person name="Xu Q."/>
            <person name="Tunggal B."/>
            <person name="Kummerfeld S."/>
            <person name="Madera M."/>
            <person name="Konfortov B.A."/>
            <person name="Rivero F."/>
            <person name="Bankier A.T."/>
            <person name="Lehmann R."/>
            <person name="Hamlin N."/>
            <person name="Davies R."/>
            <person name="Gaudet P."/>
            <person name="Fey P."/>
            <person name="Pilcher K."/>
            <person name="Chen G."/>
            <person name="Saunders D."/>
            <person name="Sodergren E."/>
            <person name="Davis P."/>
            <person name="Kerhornou A."/>
            <person name="Nie X."/>
            <person name="Hall N."/>
            <person name="Anjard C."/>
            <person name="Hemphill L."/>
            <person name="Bason N."/>
            <person name="Farbrother P."/>
            <person name="Desany B."/>
            <person name="Just E."/>
            <person name="Morio T."/>
            <person name="Rost R."/>
            <person name="Churcher C."/>
            <person name="Cooper J."/>
            <person name="Haydock S."/>
            <person name="van Driessche N."/>
            <person name="Cronin A."/>
            <person name="Goodhead I."/>
            <person name="Muzny D."/>
            <person name="Mourier T."/>
            <person name="Pain A."/>
            <person name="Lu M."/>
            <person name="Harper D."/>
            <person name="Lindsay R."/>
            <person name="Hauser H."/>
            <person name="James K."/>
            <person name="Quiles M."/>
            <person name="Madan Babu M."/>
            <person name="Saito T."/>
            <person name="Buchrieser C."/>
            <person name="Wardroper A."/>
            <person name="Felder M."/>
            <person name="Thangavelu M."/>
            <person name="Johnson D."/>
            <person name="Knights A."/>
            <person name="Loulseged H."/>
            <person name="Mungall K."/>
            <person name="Oliver K."/>
            <person name="Price C."/>
            <person name="Quail M.A."/>
            <person name="Urushihara H."/>
            <person name="Hernandez J."/>
            <person name="Rabbinowitsch E."/>
            <person name="Steffen D."/>
            <person name="Sanders M."/>
            <person name="Ma J."/>
            <person name="Kohara Y."/>
            <person name="Sharp S."/>
            <person name="Simmonds M."/>
            <person name="Spiegler S."/>
            <person name="Tivey A."/>
            <person name="Sugano S."/>
            <person name="White B."/>
            <person name="Walker D."/>
            <person name="Woodward J."/>
            <person name="Winckler T."/>
            <person name="Tanaka Y."/>
            <person name="Shaulsky G."/>
            <person name="Schleicher M."/>
            <person name="Weinstock G."/>
            <person name="Rosenthal A."/>
            <person name="Cox E.C."/>
            <person name="Chisholm R.L."/>
            <person name="Gibbs R."/>
            <person name="Loomis W.F."/>
            <person name="Platzer M."/>
            <person name="Kay R.R."/>
            <person name="Williams J."/>
            <person name="Dear P.H."/>
            <person name="Noegel A.A."/>
            <person name="Barrell B."/>
            <person name="Kuspa A."/>
        </authorList>
    </citation>
    <scope>NUCLEOTIDE SEQUENCE [LARGE SCALE GENOMIC DNA]</scope>
    <source>
        <strain evidence="2 3">AX4</strain>
    </source>
</reference>
<dbReference type="KEGG" id="ddi:DDB_G0288757"/>
<comment type="caution">
    <text evidence="2">The sequence shown here is derived from an EMBL/GenBank/DDBJ whole genome shotgun (WGS) entry which is preliminary data.</text>
</comment>
<dbReference type="PANTHER" id="PTHR12039">
    <property type="entry name" value="NICOTINAMIDE MONONUCLEOTIDE ADENYLYLTRANSFERASE"/>
    <property type="match status" value="1"/>
</dbReference>
<feature type="non-terminal residue" evidence="2">
    <location>
        <position position="1"/>
    </location>
</feature>
<keyword evidence="2" id="KW-0808">Transferase</keyword>
<dbReference type="GO" id="GO:0004515">
    <property type="term" value="F:nicotinate-nucleotide adenylyltransferase activity"/>
    <property type="evidence" value="ECO:0000318"/>
    <property type="project" value="GO_Central"/>
</dbReference>
<dbReference type="OMA" id="QPWKENI"/>
<dbReference type="PaxDb" id="44689-DDB0233076"/>
<sequence length="192" mass="21948">YLSPVGDGYDKKTLIESSHRTTMVELSIEDSDWLMMDRFESDKPIFTPTRQVLDHIKLSVENYLNINKNIICKVNVILVCGSDLLGSFNIPNLWSDNDMNLLSSKDNFGIAVIPRIGSNLNDIISINEILTKNKDGIYLIPADITNDVSSTKIREKLRNKFSVKYLMPDNALNYIKSKNIYKTEIPDFRNKL</sequence>
<keyword evidence="2" id="KW-0548">Nucleotidyltransferase</keyword>
<keyword evidence="3" id="KW-1185">Reference proteome</keyword>
<evidence type="ECO:0000313" key="3">
    <source>
        <dbReference type="Proteomes" id="UP000002195"/>
    </source>
</evidence>
<evidence type="ECO:0000313" key="2">
    <source>
        <dbReference type="EMBL" id="EAL63065.1"/>
    </source>
</evidence>
<dbReference type="Gene3D" id="3.40.50.620">
    <property type="entry name" value="HUPs"/>
    <property type="match status" value="1"/>
</dbReference>
<dbReference type="AlphaFoldDB" id="Q54IH4"/>
<dbReference type="InterPro" id="IPR051182">
    <property type="entry name" value="Euk_NMN_adenylyltrnsfrase"/>
</dbReference>
<evidence type="ECO:0000259" key="1">
    <source>
        <dbReference type="Pfam" id="PF01467"/>
    </source>
</evidence>
<dbReference type="GO" id="GO:0000309">
    <property type="term" value="F:nicotinamide-nucleotide adenylyltransferase activity"/>
    <property type="evidence" value="ECO:0000250"/>
    <property type="project" value="dictyBase"/>
</dbReference>
<dbReference type="InParanoid" id="Q54IH4"/>
<dbReference type="FunCoup" id="Q54IH4">
    <property type="interactions" value="110"/>
</dbReference>
<dbReference type="VEuPathDB" id="AmoebaDB:DDB_G0288757"/>
<dbReference type="dictyBase" id="DDB_G0288757"/>
<dbReference type="SMR" id="Q54IH4"/>
<dbReference type="Reactome" id="R-DDI-196807">
    <property type="pathway name" value="Nicotinate metabolism"/>
</dbReference>
<dbReference type="PhylomeDB" id="Q54IH4"/>
<organism evidence="2 3">
    <name type="scientific">Dictyostelium discoideum</name>
    <name type="common">Social amoeba</name>
    <dbReference type="NCBI Taxonomy" id="44689"/>
    <lineage>
        <taxon>Eukaryota</taxon>
        <taxon>Amoebozoa</taxon>
        <taxon>Evosea</taxon>
        <taxon>Eumycetozoa</taxon>
        <taxon>Dictyostelia</taxon>
        <taxon>Dictyosteliales</taxon>
        <taxon>Dictyosteliaceae</taxon>
        <taxon>Dictyostelium</taxon>
    </lineage>
</organism>
<dbReference type="Pfam" id="PF01467">
    <property type="entry name" value="CTP_transf_like"/>
    <property type="match status" value="1"/>
</dbReference>
<accession>Q54IH4</accession>
<dbReference type="PANTHER" id="PTHR12039:SF0">
    <property type="entry name" value="NICOTINAMIDE-NUCLEOTIDE ADENYLYLTRANSFERASE"/>
    <property type="match status" value="1"/>
</dbReference>
<feature type="domain" description="Cytidyltransferase-like" evidence="1">
    <location>
        <begin position="11"/>
        <end position="156"/>
    </location>
</feature>
<dbReference type="GO" id="GO:0009435">
    <property type="term" value="P:NAD+ biosynthetic process"/>
    <property type="evidence" value="ECO:0000318"/>
    <property type="project" value="GO_Central"/>
</dbReference>
<dbReference type="GeneID" id="8626788"/>
<dbReference type="RefSeq" id="XP_636568.1">
    <property type="nucleotide sequence ID" value="XM_631476.1"/>
</dbReference>
<dbReference type="eggNOG" id="KOG3199">
    <property type="taxonomic scope" value="Eukaryota"/>
</dbReference>
<dbReference type="SUPFAM" id="SSF52374">
    <property type="entry name" value="Nucleotidylyl transferase"/>
    <property type="match status" value="1"/>
</dbReference>
<dbReference type="Proteomes" id="UP000002195">
    <property type="component" value="Unassembled WGS sequence"/>
</dbReference>
<gene>
    <name evidence="2" type="ORF">DDB_G0288757</name>
</gene>
<proteinExistence type="predicted"/>
<dbReference type="InterPro" id="IPR014729">
    <property type="entry name" value="Rossmann-like_a/b/a_fold"/>
</dbReference>
<dbReference type="InterPro" id="IPR004821">
    <property type="entry name" value="Cyt_trans-like"/>
</dbReference>
<dbReference type="EMBL" id="AAFI02000123">
    <property type="protein sequence ID" value="EAL63065.1"/>
    <property type="molecule type" value="Genomic_DNA"/>
</dbReference>
<dbReference type="HOGENOM" id="CLU_033366_0_2_1"/>